<sequence>MTTTQQNAHATNTGVTTVLGDHSPATEQTLQGDKLLTDIYHLLEPNSLLDIQHEIAPTTGEHAGVKQQTTGTVGVILHNRVIEAISIVCFTPNDSSLPFVTDTSQSCALFLGTPKNDYELVIVDNYQDGVMLAKHFAHEKIIVAVSPTPYLFLDTVKHFAHDTQVTIFPSIEHKDKVKKQFAGCNVKVVIAPLGVITHLECGKSYAEILSFDDTQIIDLELADWAKPKPINHTLPPVTSITKNMLPEPLYNYAMNSAERLNVSLEFVAVPLLVALGSVVGTKVAIMPKRYDDWDIVPNLWGAVIGQPSSKKSPSIAAAMKPIDNLASKARAAHELAKQEYETQKLINDSKAKADDDALKKMAKQLATQADDTDNPITPDDLHQKAAAIAESKAQDNNVPTPRRHMVGDITMEKLGEIENENNNGVLQFRDELSGFLASLDKEGEQEKRAFYLEGFNGTGSAMVDRIGRGSLFIENHCLSVIGGLQPDKLEMYLEKTMRGLGNDGLMQRFQMMVYPDPIARAKENDIAVDKDSRNAVYALFESMDNLYTDSLVSYGAHEPNEYYKRPYFRFDSNAYPVFMDWYNNLQNKADEAEHDVITQHLLKYGRLIPALALIFHLVDCIEIGRRLGGVSLDALKAAIAWGDMLESHMLRVYSCITDNSHLKASLLSNKILEMVKKGGDKTDKTNWLSYGFTARSLKRKNWKGLNDDNAIQTALDVLIEYDWLNYKQVESTGQGGRPTERYFINPNLKTFI</sequence>
<dbReference type="Proteomes" id="UP001243298">
    <property type="component" value="Unassembled WGS sequence"/>
</dbReference>
<keyword evidence="3" id="KW-1185">Reference proteome</keyword>
<organism evidence="2 3">
    <name type="scientific">Psychrobacter pocilloporae</name>
    <dbReference type="NCBI Taxonomy" id="1775882"/>
    <lineage>
        <taxon>Bacteria</taxon>
        <taxon>Pseudomonadati</taxon>
        <taxon>Pseudomonadota</taxon>
        <taxon>Gammaproteobacteria</taxon>
        <taxon>Moraxellales</taxon>
        <taxon>Moraxellaceae</taxon>
        <taxon>Psychrobacter</taxon>
    </lineage>
</organism>
<proteinExistence type="predicted"/>
<dbReference type="Pfam" id="PF13148">
    <property type="entry name" value="DUF3987"/>
    <property type="match status" value="1"/>
</dbReference>
<protein>
    <submittedName>
        <fullName evidence="2">DUF3987 domain-containing protein</fullName>
    </submittedName>
</protein>
<evidence type="ECO:0000256" key="1">
    <source>
        <dbReference type="SAM" id="MobiDB-lite"/>
    </source>
</evidence>
<dbReference type="InterPro" id="IPR025048">
    <property type="entry name" value="DUF3987"/>
</dbReference>
<accession>A0ABT6IQV3</accession>
<feature type="compositionally biased region" description="Low complexity" evidence="1">
    <location>
        <begin position="1"/>
        <end position="13"/>
    </location>
</feature>
<dbReference type="RefSeq" id="WP_071003181.1">
    <property type="nucleotide sequence ID" value="NZ_PGFT01000001.1"/>
</dbReference>
<dbReference type="EMBL" id="PGFT01000001">
    <property type="protein sequence ID" value="MDH4904207.1"/>
    <property type="molecule type" value="Genomic_DNA"/>
</dbReference>
<evidence type="ECO:0000313" key="2">
    <source>
        <dbReference type="EMBL" id="MDH4904207.1"/>
    </source>
</evidence>
<feature type="region of interest" description="Disordered" evidence="1">
    <location>
        <begin position="1"/>
        <end position="24"/>
    </location>
</feature>
<comment type="caution">
    <text evidence="2">The sequence shown here is derived from an EMBL/GenBank/DDBJ whole genome shotgun (WGS) entry which is preliminary data.</text>
</comment>
<reference evidence="2 3" key="1">
    <citation type="submission" date="2017-11" db="EMBL/GenBank/DDBJ databases">
        <title>Whole genome sequencing of Psychrobacter pocilloporae S6-60T(=JCM 31058T=LMG 29157T).</title>
        <authorList>
            <person name="Das S.K."/>
        </authorList>
    </citation>
    <scope>NUCLEOTIDE SEQUENCE [LARGE SCALE GENOMIC DNA]</scope>
    <source>
        <strain evidence="2 3">S6-60</strain>
    </source>
</reference>
<gene>
    <name evidence="2" type="ORF">CUR83_03820</name>
</gene>
<name>A0ABT6IQV3_9GAMM</name>
<evidence type="ECO:0000313" key="3">
    <source>
        <dbReference type="Proteomes" id="UP001243298"/>
    </source>
</evidence>